<keyword evidence="2" id="KW-0472">Membrane</keyword>
<dbReference type="OMA" id="GETEAMC"/>
<feature type="domain" description="Fibronectin type-III" evidence="3">
    <location>
        <begin position="874"/>
        <end position="967"/>
    </location>
</feature>
<sequence>MPRWVDCCAIFRCWRKTFPVIELLEVGGDSAARWSSRVKSINNNGGQYGWSLAVTASSKPPLPVNLHFDPASPGLEKDQPWTEVRPAPRSHFQPSPLLRNNMVKVKEDCEQSSGGQPGNQQSNNNNNSSNPRSHHHGTDHEGKIPRSGTSNLATQHFHYHWSYPTAGPIPTGQATFHFGPGFEPQTAPNQHVVYFHVNPGVTVSFQMGDNVQTIKGPMTVPMVSTNSSPPIAMPVQVPHGHVVQQIVDESGTLRHVILSPQHPPLLPLPQHFGAGNPSGSNQPQGFYPGAMPHGYHSFSPLPAGVLGHGPPQGHSPPPHSFHKDERSQKQYNKLKKKLEAKQLREHPLNTTPPLSPRKELNGNSRKGVSSVGTSEDGEESSSLQDEEEDVNLLTELLGNINVPQVSEVMSRTALVQWSAPKVDNPQGLNYEVLLSDRCKEGKYKSIYSGAALSCRIEDLKPGTEYLVCVSARLDNVVGCASEPTLFTTPPCKPDPPPAPKLSGRNRHSLTLKWLAAKDNGSPIERYIIESELNGNWTEISQSKNKQTVISKLQPATSYTFRIAAINQFGKSDYSPSVEYHTCDSPPPQPLPVTLTHSTPTTLTLQWQARPQDDEFTLQMEDPDSDHGYLAAYSGKETSYTCHGLKKNSLYKFRLKSQNEDGVSRWSEEAFFSTLPGRPGPPGRPQQDGKMHGQRCKLKWEPPYDKGGSTITNYTLEISKIKDGAEFKTAYRGALPACTIERLEPGSKHSVRVCCEGPGGVSDFSEVAIITTDPICPGQCQPPRLHGKPKPHSIHIKWNYPESDGGSPITEMEVAMCKRVEGNEELVTAYKGKETECIVNDLCPAQNYALTVRAINKVGRGPWSNPLKVTSGNSTPSRPSAPNLSLSPGAVSCSWTAPDHNGSPITQYILQMTTPPCENYTSVFSGLSTQCDVKLVPPATLCVFRLQAVNSLGSSSWSELSTIMTSPSSPGSVTGLKSTATPTSISLSWGLPVSNGDPVTHYIVDTGDSSTTVTETNCVIENLSPATTYRIRVRGVNGVGPGSVSSLRVSTLPLPPQPPQLSCTTVGHNYLKLRWGLPNSNVNNYTFTVAMTSPSSRRTVVYEGTNTICKVSRLQEQTSYNFTITSANTTGKGPESEVYTFTTCIAPPPYVKGLKATNVSHRSCTVEWAPLRPQGNDSIEYTVQCARLREQVFKQVYHGRDPHCDVKDLDAGAEYLFRVCAVRQSPKGPVEGSYCQNINVSTPPIHHENPPQHCVRTHNHQVNLTFKRRKNKQDAISKPVDVNEGAGGNRPLTDQQWAGIILSVFIVLAVLVAIIIAHSIY</sequence>
<feature type="domain" description="Fibronectin type-III" evidence="3">
    <location>
        <begin position="495"/>
        <end position="584"/>
    </location>
</feature>
<evidence type="ECO:0000256" key="1">
    <source>
        <dbReference type="SAM" id="MobiDB-lite"/>
    </source>
</evidence>
<dbReference type="PRINTS" id="PR00014">
    <property type="entry name" value="FNTYPEIII"/>
</dbReference>
<feature type="domain" description="Fibronectin type-III" evidence="3">
    <location>
        <begin position="588"/>
        <end position="676"/>
    </location>
</feature>
<dbReference type="Proteomes" id="UP000494040">
    <property type="component" value="Unassembled WGS sequence"/>
</dbReference>
<feature type="domain" description="Fibronectin type-III" evidence="3">
    <location>
        <begin position="1054"/>
        <end position="1145"/>
    </location>
</feature>
<dbReference type="SMART" id="SM00060">
    <property type="entry name" value="FN3"/>
    <property type="match status" value="9"/>
</dbReference>
<dbReference type="InterPro" id="IPR003961">
    <property type="entry name" value="FN3_dom"/>
</dbReference>
<dbReference type="Gene3D" id="2.60.40.10">
    <property type="entry name" value="Immunoglobulins"/>
    <property type="match status" value="9"/>
</dbReference>
<evidence type="ECO:0000259" key="3">
    <source>
        <dbReference type="PROSITE" id="PS50853"/>
    </source>
</evidence>
<feature type="region of interest" description="Disordered" evidence="1">
    <location>
        <begin position="268"/>
        <end position="387"/>
    </location>
</feature>
<dbReference type="PANTHER" id="PTHR24099:SF11">
    <property type="entry name" value="FIBRONECTIN TYPE III DOMAIN-CONTAINING 3BA-RELATED"/>
    <property type="match status" value="1"/>
</dbReference>
<feature type="compositionally biased region" description="Polar residues" evidence="1">
    <location>
        <begin position="361"/>
        <end position="373"/>
    </location>
</feature>
<reference evidence="4" key="1">
    <citation type="submission" date="2022-01" db="UniProtKB">
        <authorList>
            <consortium name="EnsemblMetazoa"/>
        </authorList>
    </citation>
    <scope>IDENTIFICATION</scope>
</reference>
<feature type="compositionally biased region" description="Low complexity" evidence="1">
    <location>
        <begin position="111"/>
        <end position="131"/>
    </location>
</feature>
<dbReference type="CDD" id="cd00063">
    <property type="entry name" value="FN3"/>
    <property type="match status" value="9"/>
</dbReference>
<feature type="domain" description="Fibronectin type-III" evidence="3">
    <location>
        <begin position="1146"/>
        <end position="1244"/>
    </location>
</feature>
<feature type="compositionally biased region" description="Acidic residues" evidence="1">
    <location>
        <begin position="375"/>
        <end position="387"/>
    </location>
</feature>
<dbReference type="OrthoDB" id="443915at2759"/>
<keyword evidence="5" id="KW-1185">Reference proteome</keyword>
<dbReference type="PROSITE" id="PS50853">
    <property type="entry name" value="FN3"/>
    <property type="match status" value="9"/>
</dbReference>
<dbReference type="GeneID" id="106668754"/>
<feature type="domain" description="Fibronectin type-III" evidence="3">
    <location>
        <begin position="968"/>
        <end position="1053"/>
    </location>
</feature>
<feature type="region of interest" description="Disordered" evidence="1">
    <location>
        <begin position="64"/>
        <end position="150"/>
    </location>
</feature>
<feature type="domain" description="Fibronectin type-III" evidence="3">
    <location>
        <begin position="399"/>
        <end position="491"/>
    </location>
</feature>
<name>A0A8I6SDL9_CIMLE</name>
<feature type="region of interest" description="Disordered" evidence="1">
    <location>
        <begin position="672"/>
        <end position="693"/>
    </location>
</feature>
<dbReference type="RefSeq" id="XP_024080748.1">
    <property type="nucleotide sequence ID" value="XM_024224980.1"/>
</dbReference>
<dbReference type="PANTHER" id="PTHR24099">
    <property type="entry name" value="E3 UBIQUITIN-PROTEIN LIGASE TRIM36-RELATED"/>
    <property type="match status" value="1"/>
</dbReference>
<keyword evidence="2" id="KW-0812">Transmembrane</keyword>
<dbReference type="CTD" id="34987"/>
<evidence type="ECO:0000256" key="2">
    <source>
        <dbReference type="SAM" id="Phobius"/>
    </source>
</evidence>
<feature type="compositionally biased region" description="Basic and acidic residues" evidence="1">
    <location>
        <begin position="337"/>
        <end position="347"/>
    </location>
</feature>
<protein>
    <recommendedName>
        <fullName evidence="3">Fibronectin type-III domain-containing protein</fullName>
    </recommendedName>
</protein>
<keyword evidence="2" id="KW-1133">Transmembrane helix</keyword>
<dbReference type="EnsemblMetazoa" id="XM_024224980.1">
    <property type="protein sequence ID" value="XP_024080748.1"/>
    <property type="gene ID" value="LOC106668754"/>
</dbReference>
<dbReference type="InterPro" id="IPR050617">
    <property type="entry name" value="E3_ligase_FN3/SPRY"/>
</dbReference>
<evidence type="ECO:0000313" key="5">
    <source>
        <dbReference type="Proteomes" id="UP000494040"/>
    </source>
</evidence>
<proteinExistence type="predicted"/>
<dbReference type="SUPFAM" id="SSF49265">
    <property type="entry name" value="Fibronectin type III"/>
    <property type="match status" value="5"/>
</dbReference>
<organism evidence="4 5">
    <name type="scientific">Cimex lectularius</name>
    <name type="common">Bed bug</name>
    <name type="synonym">Acanthia lectularia</name>
    <dbReference type="NCBI Taxonomy" id="79782"/>
    <lineage>
        <taxon>Eukaryota</taxon>
        <taxon>Metazoa</taxon>
        <taxon>Ecdysozoa</taxon>
        <taxon>Arthropoda</taxon>
        <taxon>Hexapoda</taxon>
        <taxon>Insecta</taxon>
        <taxon>Pterygota</taxon>
        <taxon>Neoptera</taxon>
        <taxon>Paraneoptera</taxon>
        <taxon>Hemiptera</taxon>
        <taxon>Heteroptera</taxon>
        <taxon>Panheteroptera</taxon>
        <taxon>Cimicomorpha</taxon>
        <taxon>Cimicidae</taxon>
        <taxon>Cimex</taxon>
    </lineage>
</organism>
<dbReference type="InterPro" id="IPR013783">
    <property type="entry name" value="Ig-like_fold"/>
</dbReference>
<feature type="domain" description="Fibronectin type-III" evidence="3">
    <location>
        <begin position="778"/>
        <end position="873"/>
    </location>
</feature>
<dbReference type="Pfam" id="PF00041">
    <property type="entry name" value="fn3"/>
    <property type="match status" value="7"/>
</dbReference>
<feature type="transmembrane region" description="Helical" evidence="2">
    <location>
        <begin position="1296"/>
        <end position="1316"/>
    </location>
</feature>
<accession>A0A8I6SDL9</accession>
<feature type="domain" description="Fibronectin type-III" evidence="3">
    <location>
        <begin position="680"/>
        <end position="774"/>
    </location>
</feature>
<dbReference type="InterPro" id="IPR036116">
    <property type="entry name" value="FN3_sf"/>
</dbReference>
<evidence type="ECO:0000313" key="4">
    <source>
        <dbReference type="EnsemblMetazoa" id="XP_024080748.1"/>
    </source>
</evidence>